<dbReference type="AlphaFoldDB" id="A0A8S1E6P5"/>
<accession>A0A8S1E6P5</accession>
<protein>
    <submittedName>
        <fullName evidence="1">Uncharacterized protein</fullName>
    </submittedName>
</protein>
<gene>
    <name evidence="1" type="ORF">CLODIP_2_CD00409</name>
</gene>
<organism evidence="1 2">
    <name type="scientific">Cloeon dipterum</name>
    <dbReference type="NCBI Taxonomy" id="197152"/>
    <lineage>
        <taxon>Eukaryota</taxon>
        <taxon>Metazoa</taxon>
        <taxon>Ecdysozoa</taxon>
        <taxon>Arthropoda</taxon>
        <taxon>Hexapoda</taxon>
        <taxon>Insecta</taxon>
        <taxon>Pterygota</taxon>
        <taxon>Palaeoptera</taxon>
        <taxon>Ephemeroptera</taxon>
        <taxon>Pisciforma</taxon>
        <taxon>Baetidae</taxon>
        <taxon>Cloeon</taxon>
    </lineage>
</organism>
<reference evidence="1 2" key="1">
    <citation type="submission" date="2020-04" db="EMBL/GenBank/DDBJ databases">
        <authorList>
            <person name="Alioto T."/>
            <person name="Alioto T."/>
            <person name="Gomez Garrido J."/>
        </authorList>
    </citation>
    <scope>NUCLEOTIDE SEQUENCE [LARGE SCALE GENOMIC DNA]</scope>
</reference>
<name>A0A8S1E6P5_9INSE</name>
<dbReference type="EMBL" id="CADEPI010001136">
    <property type="protein sequence ID" value="CAB3389040.1"/>
    <property type="molecule type" value="Genomic_DNA"/>
</dbReference>
<dbReference type="Proteomes" id="UP000494165">
    <property type="component" value="Unassembled WGS sequence"/>
</dbReference>
<evidence type="ECO:0000313" key="2">
    <source>
        <dbReference type="Proteomes" id="UP000494165"/>
    </source>
</evidence>
<comment type="caution">
    <text evidence="1">The sequence shown here is derived from an EMBL/GenBank/DDBJ whole genome shotgun (WGS) entry which is preliminary data.</text>
</comment>
<evidence type="ECO:0000313" key="1">
    <source>
        <dbReference type="EMBL" id="CAB3389040.1"/>
    </source>
</evidence>
<feature type="non-terminal residue" evidence="1">
    <location>
        <position position="1"/>
    </location>
</feature>
<proteinExistence type="predicted"/>
<sequence length="60" mass="7020">MISVAHYENFIFFVRCITRLNSGSTLCEVIFLRCITRMISVAHYEKFYFIVIGASPERIL</sequence>
<keyword evidence="2" id="KW-1185">Reference proteome</keyword>